<evidence type="ECO:0000313" key="7">
    <source>
        <dbReference type="EMBL" id="ACZ40084.1"/>
    </source>
</evidence>
<dbReference type="KEGG" id="sti:Sthe_2670"/>
<dbReference type="RefSeq" id="WP_012873122.1">
    <property type="nucleotide sequence ID" value="NC_013524.1"/>
</dbReference>
<dbReference type="InterPro" id="IPR047817">
    <property type="entry name" value="ABC2_TM_bact-type"/>
</dbReference>
<accession>D1C8E1</accession>
<dbReference type="GO" id="GO:0016020">
    <property type="term" value="C:membrane"/>
    <property type="evidence" value="ECO:0007669"/>
    <property type="project" value="UniProtKB-SubCell"/>
</dbReference>
<evidence type="ECO:0000256" key="5">
    <source>
        <dbReference type="SAM" id="Phobius"/>
    </source>
</evidence>
<dbReference type="InterPro" id="IPR013525">
    <property type="entry name" value="ABC2_TM"/>
</dbReference>
<dbReference type="PANTHER" id="PTHR43027:SF2">
    <property type="entry name" value="TRANSPORT PERMEASE PROTEIN"/>
    <property type="match status" value="1"/>
</dbReference>
<reference evidence="8" key="1">
    <citation type="submission" date="2009-11" db="EMBL/GenBank/DDBJ databases">
        <title>The complete chromosome 2 of Sphaerobacter thermophilus DSM 20745.</title>
        <authorList>
            <person name="Lucas S."/>
            <person name="Copeland A."/>
            <person name="Lapidus A."/>
            <person name="Glavina del Rio T."/>
            <person name="Dalin E."/>
            <person name="Tice H."/>
            <person name="Bruce D."/>
            <person name="Goodwin L."/>
            <person name="Pitluck S."/>
            <person name="Kyrpides N."/>
            <person name="Mavromatis K."/>
            <person name="Ivanova N."/>
            <person name="Mikhailova N."/>
            <person name="LaButti K.M."/>
            <person name="Clum A."/>
            <person name="Sun H.I."/>
            <person name="Brettin T."/>
            <person name="Detter J.C."/>
            <person name="Han C."/>
            <person name="Larimer F."/>
            <person name="Land M."/>
            <person name="Hauser L."/>
            <person name="Markowitz V."/>
            <person name="Cheng J.F."/>
            <person name="Hugenholtz P."/>
            <person name="Woyke T."/>
            <person name="Wu D."/>
            <person name="Steenblock K."/>
            <person name="Schneider S."/>
            <person name="Pukall R."/>
            <person name="Goeker M."/>
            <person name="Klenk H.P."/>
            <person name="Eisen J.A."/>
        </authorList>
    </citation>
    <scope>NUCLEOTIDE SEQUENCE [LARGE SCALE GENOMIC DNA]</scope>
    <source>
        <strain evidence="8">ATCC 49802 / DSM 20745 / S 6022</strain>
    </source>
</reference>
<dbReference type="InParanoid" id="D1C8E1"/>
<reference evidence="7 8" key="2">
    <citation type="journal article" date="2010" name="Stand. Genomic Sci.">
        <title>Complete genome sequence of Desulfohalobium retbaense type strain (HR(100)).</title>
        <authorList>
            <person name="Spring S."/>
            <person name="Nolan M."/>
            <person name="Lapidus A."/>
            <person name="Glavina Del Rio T."/>
            <person name="Copeland A."/>
            <person name="Tice H."/>
            <person name="Cheng J.F."/>
            <person name="Lucas S."/>
            <person name="Land M."/>
            <person name="Chen F."/>
            <person name="Bruce D."/>
            <person name="Goodwin L."/>
            <person name="Pitluck S."/>
            <person name="Ivanova N."/>
            <person name="Mavromatis K."/>
            <person name="Mikhailova N."/>
            <person name="Pati A."/>
            <person name="Chen A."/>
            <person name="Palaniappan K."/>
            <person name="Hauser L."/>
            <person name="Chang Y.J."/>
            <person name="Jeffries C.D."/>
            <person name="Munk C."/>
            <person name="Kiss H."/>
            <person name="Chain P."/>
            <person name="Han C."/>
            <person name="Brettin T."/>
            <person name="Detter J.C."/>
            <person name="Schuler E."/>
            <person name="Goker M."/>
            <person name="Rohde M."/>
            <person name="Bristow J."/>
            <person name="Eisen J.A."/>
            <person name="Markowitz V."/>
            <person name="Hugenholtz P."/>
            <person name="Kyrpides N.C."/>
            <person name="Klenk H.P."/>
        </authorList>
    </citation>
    <scope>NUCLEOTIDE SEQUENCE [LARGE SCALE GENOMIC DNA]</scope>
    <source>
        <strain evidence="8">ATCC 49802 / DSM 20745 / S 6022</strain>
    </source>
</reference>
<organism evidence="7 8">
    <name type="scientific">Sphaerobacter thermophilus (strain ATCC 49802 / DSM 20745 / KCCM 41009 / NCIMB 13125 / S 6022)</name>
    <dbReference type="NCBI Taxonomy" id="479434"/>
    <lineage>
        <taxon>Bacteria</taxon>
        <taxon>Pseudomonadati</taxon>
        <taxon>Thermomicrobiota</taxon>
        <taxon>Thermomicrobia</taxon>
        <taxon>Sphaerobacterales</taxon>
        <taxon>Sphaerobacterineae</taxon>
        <taxon>Sphaerobacteraceae</taxon>
        <taxon>Sphaerobacter</taxon>
    </lineage>
</organism>
<comment type="subcellular location">
    <subcellularLocation>
        <location evidence="1">Membrane</location>
        <topology evidence="1">Multi-pass membrane protein</topology>
    </subcellularLocation>
</comment>
<dbReference type="EMBL" id="CP001824">
    <property type="protein sequence ID" value="ACZ40084.1"/>
    <property type="molecule type" value="Genomic_DNA"/>
</dbReference>
<dbReference type="Proteomes" id="UP000002027">
    <property type="component" value="Chromosome 2"/>
</dbReference>
<evidence type="ECO:0000256" key="1">
    <source>
        <dbReference type="ARBA" id="ARBA00004141"/>
    </source>
</evidence>
<feature type="transmembrane region" description="Helical" evidence="5">
    <location>
        <begin position="275"/>
        <end position="294"/>
    </location>
</feature>
<evidence type="ECO:0000256" key="4">
    <source>
        <dbReference type="ARBA" id="ARBA00023136"/>
    </source>
</evidence>
<feature type="transmembrane region" description="Helical" evidence="5">
    <location>
        <begin position="328"/>
        <end position="352"/>
    </location>
</feature>
<dbReference type="InterPro" id="IPR052902">
    <property type="entry name" value="ABC-2_transporter"/>
</dbReference>
<dbReference type="AlphaFoldDB" id="D1C8E1"/>
<evidence type="ECO:0000256" key="3">
    <source>
        <dbReference type="ARBA" id="ARBA00022989"/>
    </source>
</evidence>
<evidence type="ECO:0000259" key="6">
    <source>
        <dbReference type="PROSITE" id="PS51012"/>
    </source>
</evidence>
<dbReference type="eggNOG" id="COG0842">
    <property type="taxonomic scope" value="Bacteria"/>
</dbReference>
<protein>
    <submittedName>
        <fullName evidence="7">ABC-2 type transporter</fullName>
    </submittedName>
</protein>
<feature type="domain" description="ABC transmembrane type-2" evidence="6">
    <location>
        <begin position="109"/>
        <end position="355"/>
    </location>
</feature>
<keyword evidence="3 5" id="KW-1133">Transmembrane helix</keyword>
<keyword evidence="2 5" id="KW-0812">Transmembrane</keyword>
<evidence type="ECO:0000256" key="2">
    <source>
        <dbReference type="ARBA" id="ARBA00022692"/>
    </source>
</evidence>
<dbReference type="PROSITE" id="PS51012">
    <property type="entry name" value="ABC_TM2"/>
    <property type="match status" value="1"/>
</dbReference>
<dbReference type="FunCoup" id="D1C8E1">
    <property type="interactions" value="58"/>
</dbReference>
<keyword evidence="8" id="KW-1185">Reference proteome</keyword>
<feature type="transmembrane region" description="Helical" evidence="5">
    <location>
        <begin position="208"/>
        <end position="236"/>
    </location>
</feature>
<feature type="transmembrane region" description="Helical" evidence="5">
    <location>
        <begin position="242"/>
        <end position="263"/>
    </location>
</feature>
<dbReference type="Pfam" id="PF12698">
    <property type="entry name" value="ABC2_membrane_3"/>
    <property type="match status" value="1"/>
</dbReference>
<sequence>MKALRYMVMANLKMTVRNRAALFWLLAFPVIFIVLFGFLIGNGDFNLTVGVVGGDINPTVTQVVEQMRSVDGFSVNAGTEAEELAALNEGDRDIVIVFGPGASPEQVSAKIYYNQGNPQESQVAVAAIRQFFSEANQAMTDAPQPIVATVEGVDTENVRYIDFLVPGILAMSIMTSGLMGLSSTFVSYRERGILRRIKATPFSLWSFIGARIFTQVLIAMAQAVIVLSIAVLLFDVKISGDLVSLLVMIALGSLAFLAIGFFVSGIARNQEVADSVANAISFPMMFLGGVFFPIELAPAWMQPITKIIPLTYFANGLRDIMIRGDTLFSVWSSALVMLATAAVGIALSVRFFRWEAQAV</sequence>
<dbReference type="GO" id="GO:0140359">
    <property type="term" value="F:ABC-type transporter activity"/>
    <property type="evidence" value="ECO:0007669"/>
    <property type="project" value="InterPro"/>
</dbReference>
<proteinExistence type="predicted"/>
<feature type="transmembrane region" description="Helical" evidence="5">
    <location>
        <begin position="163"/>
        <end position="188"/>
    </location>
</feature>
<dbReference type="HOGENOM" id="CLU_039483_0_0_0"/>
<dbReference type="PANTHER" id="PTHR43027">
    <property type="entry name" value="DOXORUBICIN RESISTANCE ABC TRANSPORTER PERMEASE PROTEIN DRRC-RELATED"/>
    <property type="match status" value="1"/>
</dbReference>
<evidence type="ECO:0000313" key="8">
    <source>
        <dbReference type="Proteomes" id="UP000002027"/>
    </source>
</evidence>
<dbReference type="OrthoDB" id="9788252at2"/>
<dbReference type="STRING" id="479434.Sthe_2670"/>
<name>D1C8E1_SPHTD</name>
<feature type="transmembrane region" description="Helical" evidence="5">
    <location>
        <begin position="21"/>
        <end position="40"/>
    </location>
</feature>
<gene>
    <name evidence="7" type="ordered locus">Sthe_2670</name>
</gene>
<keyword evidence="4 5" id="KW-0472">Membrane</keyword>